<sequence>MMVLLLLDLLDNRIALLHNVLEDEAFVVRVGRGVAAAIVHHELLLAEDDVLLNESLLGLLQQVCGSQLDVGGLGLQVRWVDNLDCSQVLNRNGHQNGTTVLLLLLLNTNDFTHPVGSATRRQHDVLIVQEDGSTGLARRHRTVLQLKGNFFIQIVRNRLASLGRCNAVYFDLLAVD</sequence>
<dbReference type="EMBL" id="HBUE01244429">
    <property type="protein sequence ID" value="CAG6551291.1"/>
    <property type="molecule type" value="Transcribed_RNA"/>
</dbReference>
<proteinExistence type="predicted"/>
<feature type="chain" id="PRO_5036261010" evidence="1">
    <location>
        <begin position="18"/>
        <end position="176"/>
    </location>
</feature>
<name>A0A8D8IFT4_CULPI</name>
<dbReference type="AlphaFoldDB" id="A0A8D8IFT4"/>
<evidence type="ECO:0000313" key="2">
    <source>
        <dbReference type="EMBL" id="CAG6551291.1"/>
    </source>
</evidence>
<evidence type="ECO:0000256" key="1">
    <source>
        <dbReference type="SAM" id="SignalP"/>
    </source>
</evidence>
<organism evidence="2">
    <name type="scientific">Culex pipiens</name>
    <name type="common">House mosquito</name>
    <dbReference type="NCBI Taxonomy" id="7175"/>
    <lineage>
        <taxon>Eukaryota</taxon>
        <taxon>Metazoa</taxon>
        <taxon>Ecdysozoa</taxon>
        <taxon>Arthropoda</taxon>
        <taxon>Hexapoda</taxon>
        <taxon>Insecta</taxon>
        <taxon>Pterygota</taxon>
        <taxon>Neoptera</taxon>
        <taxon>Endopterygota</taxon>
        <taxon>Diptera</taxon>
        <taxon>Nematocera</taxon>
        <taxon>Culicoidea</taxon>
        <taxon>Culicidae</taxon>
        <taxon>Culicinae</taxon>
        <taxon>Culicini</taxon>
        <taxon>Culex</taxon>
        <taxon>Culex</taxon>
    </lineage>
</organism>
<keyword evidence="1" id="KW-0732">Signal</keyword>
<protein>
    <submittedName>
        <fullName evidence="2">(northern house mosquito) hypothetical protein</fullName>
    </submittedName>
</protein>
<feature type="signal peptide" evidence="1">
    <location>
        <begin position="1"/>
        <end position="17"/>
    </location>
</feature>
<accession>A0A8D8IFT4</accession>
<reference evidence="2" key="1">
    <citation type="submission" date="2021-05" db="EMBL/GenBank/DDBJ databases">
        <authorList>
            <person name="Alioto T."/>
            <person name="Alioto T."/>
            <person name="Gomez Garrido J."/>
        </authorList>
    </citation>
    <scope>NUCLEOTIDE SEQUENCE</scope>
</reference>
<dbReference type="EMBL" id="HBUE01351530">
    <property type="protein sequence ID" value="CAG6603585.1"/>
    <property type="molecule type" value="Transcribed_RNA"/>
</dbReference>